<organism evidence="2">
    <name type="scientific">Mucochytrium quahogii</name>
    <dbReference type="NCBI Taxonomy" id="96639"/>
    <lineage>
        <taxon>Eukaryota</taxon>
        <taxon>Sar</taxon>
        <taxon>Stramenopiles</taxon>
        <taxon>Bigyra</taxon>
        <taxon>Labyrinthulomycetes</taxon>
        <taxon>Thraustochytrida</taxon>
        <taxon>Thraustochytriidae</taxon>
        <taxon>Mucochytrium</taxon>
    </lineage>
</organism>
<feature type="region of interest" description="Disordered" evidence="1">
    <location>
        <begin position="1"/>
        <end position="23"/>
    </location>
</feature>
<dbReference type="GO" id="GO:0005886">
    <property type="term" value="C:plasma membrane"/>
    <property type="evidence" value="ECO:0007669"/>
    <property type="project" value="TreeGrafter"/>
</dbReference>
<reference evidence="2" key="1">
    <citation type="submission" date="2021-01" db="EMBL/GenBank/DDBJ databases">
        <authorList>
            <person name="Corre E."/>
            <person name="Pelletier E."/>
            <person name="Niang G."/>
            <person name="Scheremetjew M."/>
            <person name="Finn R."/>
            <person name="Kale V."/>
            <person name="Holt S."/>
            <person name="Cochrane G."/>
            <person name="Meng A."/>
            <person name="Brown T."/>
            <person name="Cohen L."/>
        </authorList>
    </citation>
    <scope>NUCLEOTIDE SEQUENCE</scope>
    <source>
        <strain evidence="2">NY070348D</strain>
    </source>
</reference>
<dbReference type="PANTHER" id="PTHR36300:SF1">
    <property type="entry name" value="RAW, ISOFORM A"/>
    <property type="match status" value="1"/>
</dbReference>
<protein>
    <submittedName>
        <fullName evidence="2">Uncharacterized protein</fullName>
    </submittedName>
</protein>
<dbReference type="InterPro" id="IPR039470">
    <property type="entry name" value="Nuc_deoxyri_tr2"/>
</dbReference>
<evidence type="ECO:0000256" key="1">
    <source>
        <dbReference type="SAM" id="MobiDB-lite"/>
    </source>
</evidence>
<proteinExistence type="predicted"/>
<name>A0A7S2WAY2_9STRA</name>
<dbReference type="AlphaFoldDB" id="A0A7S2WAY2"/>
<evidence type="ECO:0000313" key="2">
    <source>
        <dbReference type="EMBL" id="CAD9677512.1"/>
    </source>
</evidence>
<dbReference type="Gene3D" id="3.40.50.450">
    <property type="match status" value="1"/>
</dbReference>
<gene>
    <name evidence="2" type="ORF">QSP1433_LOCUS5821</name>
</gene>
<dbReference type="Pfam" id="PF15891">
    <property type="entry name" value="Nuc_deoxyri_tr2"/>
    <property type="match status" value="1"/>
</dbReference>
<dbReference type="PANTHER" id="PTHR36300">
    <property type="entry name" value="RAW, ISOFORM A"/>
    <property type="match status" value="1"/>
</dbReference>
<accession>A0A7S2WAY2</accession>
<sequence length="287" mass="32018">MSSPRRTPRMPPTPRSRRGSSNTVLNDSVRALSDGMARQAIDGLFEKLAVGGQVNVKPELERVITKLRGRRCKDVEQVVLVSCPSDGERDKVDLEGFRKVLLAETEHKCDGLSKWRYRFMEDCNKLSNSLLLSAISTVDSVKGSMQPGKVFLGGACGPTTWRKDVAIPFLEASSISYFNPQVEEWSPDLVETEAIAKNNCELLFFVIGTETRSISSLVEASEYIASNRQVILVVKLFPDNSSQFSRDEIKDLNRGRTYLKDTASRHGALVFPEIEPALDAIKERFCL</sequence>
<dbReference type="EMBL" id="HBHK01009409">
    <property type="protein sequence ID" value="CAD9677512.1"/>
    <property type="molecule type" value="Transcribed_RNA"/>
</dbReference>